<dbReference type="RefSeq" id="WP_039714271.1">
    <property type="nucleotide sequence ID" value="NZ_JTJC03000003.1"/>
</dbReference>
<dbReference type="InterPro" id="IPR053142">
    <property type="entry name" value="PchR_regulatory_protein"/>
</dbReference>
<comment type="caution">
    <text evidence="5">The sequence shown here is derived from an EMBL/GenBank/DDBJ whole genome shotgun (WGS) entry which is preliminary data.</text>
</comment>
<evidence type="ECO:0000256" key="1">
    <source>
        <dbReference type="ARBA" id="ARBA00023015"/>
    </source>
</evidence>
<dbReference type="Proteomes" id="UP000031532">
    <property type="component" value="Unassembled WGS sequence"/>
</dbReference>
<name>A0A9X5I5H7_9CYAN</name>
<keyword evidence="6" id="KW-1185">Reference proteome</keyword>
<dbReference type="PRINTS" id="PR00032">
    <property type="entry name" value="HTHARAC"/>
</dbReference>
<dbReference type="PROSITE" id="PS00041">
    <property type="entry name" value="HTH_ARAC_FAMILY_1"/>
    <property type="match status" value="1"/>
</dbReference>
<evidence type="ECO:0000256" key="2">
    <source>
        <dbReference type="ARBA" id="ARBA00023125"/>
    </source>
</evidence>
<dbReference type="PANTHER" id="PTHR47893:SF1">
    <property type="entry name" value="REGULATORY PROTEIN PCHR"/>
    <property type="match status" value="1"/>
</dbReference>
<dbReference type="InterPro" id="IPR009057">
    <property type="entry name" value="Homeodomain-like_sf"/>
</dbReference>
<dbReference type="GO" id="GO:0003700">
    <property type="term" value="F:DNA-binding transcription factor activity"/>
    <property type="evidence" value="ECO:0007669"/>
    <property type="project" value="InterPro"/>
</dbReference>
<dbReference type="GO" id="GO:0043565">
    <property type="term" value="F:sequence-specific DNA binding"/>
    <property type="evidence" value="ECO:0007669"/>
    <property type="project" value="InterPro"/>
</dbReference>
<sequence length="296" mass="33706">MFYEVTGKAPQLLGNGSFWEIDLCEGIGLGIDTWKKPNACSIACEERQHEVEMTLWIPTRRQNSHYTLFGSGIAPKEVWESPANEEGIFLSVGFEPDLLKLLYGNSSGELPSELQILIKSNDWQQCWRDRLIAPVMHAIVRQIQTCPYQGLTKQIYLQGKVLELLALGMEPLRRERAAVRERLLKRSTVERIYQARDILRQNCANPPSVLDLARQVGLEHMKLKRGFRQVFGTTPFAYLHTYRLEQARLLLQEGKLSVAAVANEVGYSHLGHFAKAFQDKFGITPTECRLGERMCS</sequence>
<dbReference type="InterPro" id="IPR018062">
    <property type="entry name" value="HTH_AraC-typ_CS"/>
</dbReference>
<dbReference type="OrthoDB" id="7544370at2"/>
<dbReference type="PANTHER" id="PTHR47893">
    <property type="entry name" value="REGULATORY PROTEIN PCHR"/>
    <property type="match status" value="1"/>
</dbReference>
<keyword evidence="2" id="KW-0238">DNA-binding</keyword>
<dbReference type="PROSITE" id="PS01124">
    <property type="entry name" value="HTH_ARAC_FAMILY_2"/>
    <property type="match status" value="1"/>
</dbReference>
<keyword evidence="1" id="KW-0805">Transcription regulation</keyword>
<organism evidence="5 6">
    <name type="scientific">Scytonema millei VB511283</name>
    <dbReference type="NCBI Taxonomy" id="1245923"/>
    <lineage>
        <taxon>Bacteria</taxon>
        <taxon>Bacillati</taxon>
        <taxon>Cyanobacteriota</taxon>
        <taxon>Cyanophyceae</taxon>
        <taxon>Nostocales</taxon>
        <taxon>Scytonemataceae</taxon>
        <taxon>Scytonema</taxon>
    </lineage>
</organism>
<dbReference type="SUPFAM" id="SSF46689">
    <property type="entry name" value="Homeodomain-like"/>
    <property type="match status" value="2"/>
</dbReference>
<dbReference type="SMART" id="SM00342">
    <property type="entry name" value="HTH_ARAC"/>
    <property type="match status" value="1"/>
</dbReference>
<evidence type="ECO:0000259" key="4">
    <source>
        <dbReference type="PROSITE" id="PS01124"/>
    </source>
</evidence>
<evidence type="ECO:0000256" key="3">
    <source>
        <dbReference type="ARBA" id="ARBA00023163"/>
    </source>
</evidence>
<dbReference type="Gene3D" id="1.10.10.60">
    <property type="entry name" value="Homeodomain-like"/>
    <property type="match status" value="2"/>
</dbReference>
<protein>
    <submittedName>
        <fullName evidence="5">Helix-turn-helix transcriptional regulator</fullName>
    </submittedName>
</protein>
<dbReference type="AlphaFoldDB" id="A0A9X5I5H7"/>
<feature type="domain" description="HTH araC/xylS-type" evidence="4">
    <location>
        <begin position="193"/>
        <end position="291"/>
    </location>
</feature>
<gene>
    <name evidence="5" type="ORF">QH73_0012690</name>
</gene>
<accession>A0A9X5I5H7</accession>
<dbReference type="Pfam" id="PF12833">
    <property type="entry name" value="HTH_18"/>
    <property type="match status" value="1"/>
</dbReference>
<dbReference type="InterPro" id="IPR018060">
    <property type="entry name" value="HTH_AraC"/>
</dbReference>
<reference evidence="5 6" key="1">
    <citation type="journal article" date="2015" name="Genome Announc.">
        <title>Draft Genome Sequence of the Terrestrial Cyanobacterium Scytonema millei VB511283, Isolated from Eastern India.</title>
        <authorList>
            <person name="Sen D."/>
            <person name="Chandrababunaidu M.M."/>
            <person name="Singh D."/>
            <person name="Sanghi N."/>
            <person name="Ghorai A."/>
            <person name="Mishra G.P."/>
            <person name="Madduluri M."/>
            <person name="Adhikary S.P."/>
            <person name="Tripathy S."/>
        </authorList>
    </citation>
    <scope>NUCLEOTIDE SEQUENCE [LARGE SCALE GENOMIC DNA]</scope>
    <source>
        <strain evidence="5 6">VB511283</strain>
    </source>
</reference>
<keyword evidence="3" id="KW-0804">Transcription</keyword>
<evidence type="ECO:0000313" key="5">
    <source>
        <dbReference type="EMBL" id="NHC35507.1"/>
    </source>
</evidence>
<evidence type="ECO:0000313" key="6">
    <source>
        <dbReference type="Proteomes" id="UP000031532"/>
    </source>
</evidence>
<dbReference type="EMBL" id="JTJC03000003">
    <property type="protein sequence ID" value="NHC35507.1"/>
    <property type="molecule type" value="Genomic_DNA"/>
</dbReference>
<dbReference type="InterPro" id="IPR020449">
    <property type="entry name" value="Tscrpt_reg_AraC-type_HTH"/>
</dbReference>
<proteinExistence type="predicted"/>